<sequence>MLRYSTGKVVAVLILTVLGFLYAAPSLFTPAQRDAFIASVPSWIPRVLVPHQGIVLGLDLQGGSHVVLEVDTIDLLRSQINLLRDDVRNILREERVTAQGGIVILPRGVQIRVPDQAARDKILPRLRQLSQPIGNPLLGQTGASSIDINTGSDGLIQLTLSEAGINERVRRAVDQAIEVLRRRVDALGTTEPNIQRQGADRVQVQVPGLQDPQQLKEILGRTAKLEFRFVSDTGSGDVDNLPMQEAPGQTLPVERELAVDGADLVDAQPSFDSQTGRPIVNFRFNSRGAQRFGQATSANVGRLMAIVLDNEIISAPRIQSPITGGSGMISGSFTVEQANNLSILLRAGALPAKLTIVEERTVGPGLGQDSIEAGKAAVAVSTVLVALFMFATYGLFGFIANIALIVHVVFIFALMSLLGATLTLPGIAGIVLTIGTAVDSNVLIYERMREEFRGGRSLVTALEAGFNRAFATIIDSNSTMLIAALILFFLGSGPVRGFAVVFILGILTTVITAVTMTRMMVALWYKLAKPRKLPF</sequence>
<keyword evidence="15" id="KW-1185">Reference proteome</keyword>
<dbReference type="FunFam" id="3.30.70.3400:FF:000006">
    <property type="entry name" value="Protein translocase subunit SecD"/>
    <property type="match status" value="1"/>
</dbReference>
<dbReference type="InterPro" id="IPR048631">
    <property type="entry name" value="SecD_1st"/>
</dbReference>
<dbReference type="GO" id="GO:0006605">
    <property type="term" value="P:protein targeting"/>
    <property type="evidence" value="ECO:0007669"/>
    <property type="project" value="UniProtKB-UniRule"/>
</dbReference>
<keyword evidence="2 10" id="KW-0813">Transport</keyword>
<accession>A0A7W6EF62</accession>
<evidence type="ECO:0000259" key="11">
    <source>
        <dbReference type="Pfam" id="PF02355"/>
    </source>
</evidence>
<dbReference type="InterPro" id="IPR055344">
    <property type="entry name" value="SecD_SecF_C_bact"/>
</dbReference>
<evidence type="ECO:0000259" key="13">
    <source>
        <dbReference type="Pfam" id="PF22599"/>
    </source>
</evidence>
<dbReference type="GO" id="GO:0015450">
    <property type="term" value="F:protein-transporting ATPase activity"/>
    <property type="evidence" value="ECO:0007669"/>
    <property type="project" value="InterPro"/>
</dbReference>
<evidence type="ECO:0000256" key="10">
    <source>
        <dbReference type="HAMAP-Rule" id="MF_01463"/>
    </source>
</evidence>
<comment type="similarity">
    <text evidence="10">Belongs to the SecD/SecF family. SecD subfamily.</text>
</comment>
<dbReference type="Gene3D" id="3.30.70.3400">
    <property type="match status" value="1"/>
</dbReference>
<evidence type="ECO:0000256" key="3">
    <source>
        <dbReference type="ARBA" id="ARBA00022475"/>
    </source>
</evidence>
<dbReference type="RefSeq" id="WP_183750609.1">
    <property type="nucleotide sequence ID" value="NZ_JACICC010000001.1"/>
</dbReference>
<evidence type="ECO:0000256" key="4">
    <source>
        <dbReference type="ARBA" id="ARBA00022519"/>
    </source>
</evidence>
<comment type="subcellular location">
    <subcellularLocation>
        <location evidence="1 10">Cell membrane</location>
        <topology evidence="1 10">Multi-pass membrane protein</topology>
    </subcellularLocation>
</comment>
<dbReference type="InterPro" id="IPR048634">
    <property type="entry name" value="SecD_SecF_C"/>
</dbReference>
<dbReference type="AlphaFoldDB" id="A0A7W6EF62"/>
<evidence type="ECO:0000256" key="8">
    <source>
        <dbReference type="ARBA" id="ARBA00023010"/>
    </source>
</evidence>
<name>A0A7W6EF62_9HYPH</name>
<dbReference type="GO" id="GO:0005886">
    <property type="term" value="C:plasma membrane"/>
    <property type="evidence" value="ECO:0007669"/>
    <property type="project" value="UniProtKB-SubCell"/>
</dbReference>
<dbReference type="Pfam" id="PF07549">
    <property type="entry name" value="Sec_GG"/>
    <property type="match status" value="1"/>
</dbReference>
<dbReference type="InterPro" id="IPR005791">
    <property type="entry name" value="SecD"/>
</dbReference>
<comment type="function">
    <text evidence="10">Part of the Sec protein translocase complex. Interacts with the SecYEG preprotein conducting channel. SecDF uses the proton motive force (PMF) to complete protein translocation after the ATP-dependent function of SecA.</text>
</comment>
<evidence type="ECO:0000313" key="14">
    <source>
        <dbReference type="EMBL" id="MBB3808639.1"/>
    </source>
</evidence>
<evidence type="ECO:0000256" key="7">
    <source>
        <dbReference type="ARBA" id="ARBA00022989"/>
    </source>
</evidence>
<keyword evidence="6 10" id="KW-0653">Protein transport</keyword>
<evidence type="ECO:0000256" key="1">
    <source>
        <dbReference type="ARBA" id="ARBA00004651"/>
    </source>
</evidence>
<keyword evidence="9 10" id="KW-0472">Membrane</keyword>
<dbReference type="SUPFAM" id="SSF82866">
    <property type="entry name" value="Multidrug efflux transporter AcrB transmembrane domain"/>
    <property type="match status" value="1"/>
</dbReference>
<feature type="domain" description="Protein translocase subunit SecDF P1" evidence="12">
    <location>
        <begin position="173"/>
        <end position="231"/>
    </location>
</feature>
<keyword evidence="8 10" id="KW-0811">Translocation</keyword>
<dbReference type="FunFam" id="1.20.1640.10:FF:000004">
    <property type="entry name" value="Protein translocase subunit SecD"/>
    <property type="match status" value="1"/>
</dbReference>
<feature type="transmembrane region" description="Helical" evidence="10">
    <location>
        <begin position="466"/>
        <end position="491"/>
    </location>
</feature>
<dbReference type="EMBL" id="JACICC010000001">
    <property type="protein sequence ID" value="MBB3808639.1"/>
    <property type="molecule type" value="Genomic_DNA"/>
</dbReference>
<gene>
    <name evidence="10" type="primary">secD</name>
    <name evidence="14" type="ORF">FHS81_000693</name>
</gene>
<dbReference type="InterPro" id="IPR001036">
    <property type="entry name" value="Acrflvin-R"/>
</dbReference>
<feature type="domain" description="Protein export membrane protein SecD/SecF C-terminal" evidence="11">
    <location>
        <begin position="353"/>
        <end position="525"/>
    </location>
</feature>
<dbReference type="GO" id="GO:0065002">
    <property type="term" value="P:intracellular protein transmembrane transport"/>
    <property type="evidence" value="ECO:0007669"/>
    <property type="project" value="UniProtKB-UniRule"/>
</dbReference>
<dbReference type="NCBIfam" id="TIGR01129">
    <property type="entry name" value="secD"/>
    <property type="match status" value="1"/>
</dbReference>
<reference evidence="14 15" key="1">
    <citation type="submission" date="2020-08" db="EMBL/GenBank/DDBJ databases">
        <title>Genomic Encyclopedia of Type Strains, Phase IV (KMG-IV): sequencing the most valuable type-strain genomes for metagenomic binning, comparative biology and taxonomic classification.</title>
        <authorList>
            <person name="Goeker M."/>
        </authorList>
    </citation>
    <scope>NUCLEOTIDE SEQUENCE [LARGE SCALE GENOMIC DNA]</scope>
    <source>
        <strain evidence="14 15">DSM 28760</strain>
    </source>
</reference>
<keyword evidence="3 10" id="KW-1003">Cell membrane</keyword>
<dbReference type="Gene3D" id="1.20.1640.10">
    <property type="entry name" value="Multidrug efflux transporter AcrB transmembrane domain"/>
    <property type="match status" value="1"/>
</dbReference>
<dbReference type="NCBIfam" id="TIGR00916">
    <property type="entry name" value="2A0604s01"/>
    <property type="match status" value="1"/>
</dbReference>
<evidence type="ECO:0000256" key="6">
    <source>
        <dbReference type="ARBA" id="ARBA00022927"/>
    </source>
</evidence>
<dbReference type="Gene3D" id="3.30.1360.200">
    <property type="match status" value="1"/>
</dbReference>
<evidence type="ECO:0000313" key="15">
    <source>
        <dbReference type="Proteomes" id="UP000537592"/>
    </source>
</evidence>
<evidence type="ECO:0000256" key="5">
    <source>
        <dbReference type="ARBA" id="ARBA00022692"/>
    </source>
</evidence>
<dbReference type="PANTHER" id="PTHR30081:SF1">
    <property type="entry name" value="PROTEIN TRANSLOCASE SUBUNIT SECD"/>
    <property type="match status" value="1"/>
</dbReference>
<organism evidence="14 15">
    <name type="scientific">Pseudochelatococcus contaminans</name>
    <dbReference type="NCBI Taxonomy" id="1538103"/>
    <lineage>
        <taxon>Bacteria</taxon>
        <taxon>Pseudomonadati</taxon>
        <taxon>Pseudomonadota</taxon>
        <taxon>Alphaproteobacteria</taxon>
        <taxon>Hyphomicrobiales</taxon>
        <taxon>Chelatococcaceae</taxon>
        <taxon>Pseudochelatococcus</taxon>
    </lineage>
</organism>
<comment type="caution">
    <text evidence="14">The sequence shown here is derived from an EMBL/GenBank/DDBJ whole genome shotgun (WGS) entry which is preliminary data.</text>
</comment>
<keyword evidence="7 10" id="KW-1133">Transmembrane helix</keyword>
<dbReference type="GO" id="GO:0043952">
    <property type="term" value="P:protein transport by the Sec complex"/>
    <property type="evidence" value="ECO:0007669"/>
    <property type="project" value="UniProtKB-UniRule"/>
</dbReference>
<dbReference type="Pfam" id="PF21760">
    <property type="entry name" value="SecD_1st"/>
    <property type="match status" value="1"/>
</dbReference>
<dbReference type="InterPro" id="IPR022646">
    <property type="entry name" value="SecD/SecF_CS"/>
</dbReference>
<dbReference type="HAMAP" id="MF_01463_B">
    <property type="entry name" value="SecD_B"/>
    <property type="match status" value="1"/>
</dbReference>
<evidence type="ECO:0000256" key="9">
    <source>
        <dbReference type="ARBA" id="ARBA00023136"/>
    </source>
</evidence>
<proteinExistence type="inferred from homology"/>
<dbReference type="Pfam" id="PF02355">
    <property type="entry name" value="SecD_SecF_C"/>
    <property type="match status" value="1"/>
</dbReference>
<dbReference type="PANTHER" id="PTHR30081">
    <property type="entry name" value="PROTEIN-EXPORT MEMBRANE PROTEIN SEC"/>
    <property type="match status" value="1"/>
</dbReference>
<dbReference type="InterPro" id="IPR022813">
    <property type="entry name" value="SecD/SecF_arch_bac"/>
</dbReference>
<evidence type="ECO:0000256" key="2">
    <source>
        <dbReference type="ARBA" id="ARBA00022448"/>
    </source>
</evidence>
<dbReference type="InterPro" id="IPR054384">
    <property type="entry name" value="SecDF_P1_head"/>
</dbReference>
<feature type="domain" description="SecDF P1 head subdomain" evidence="13">
    <location>
        <begin position="243"/>
        <end position="352"/>
    </location>
</feature>
<dbReference type="Pfam" id="PF22599">
    <property type="entry name" value="SecDF_P1_head"/>
    <property type="match status" value="1"/>
</dbReference>
<dbReference type="FunFam" id="3.30.1360.200:FF:000002">
    <property type="entry name" value="Preprotein translocase subunit SecD"/>
    <property type="match status" value="1"/>
</dbReference>
<comment type="caution">
    <text evidence="10">Lacks conserved residue(s) required for the propagation of feature annotation.</text>
</comment>
<protein>
    <recommendedName>
        <fullName evidence="10">Protein translocase subunit SecD</fullName>
    </recommendedName>
</protein>
<feature type="transmembrane region" description="Helical" evidence="10">
    <location>
        <begin position="497"/>
        <end position="525"/>
    </location>
</feature>
<feature type="transmembrane region" description="Helical" evidence="10">
    <location>
        <begin position="426"/>
        <end position="445"/>
    </location>
</feature>
<evidence type="ECO:0000259" key="12">
    <source>
        <dbReference type="Pfam" id="PF21760"/>
    </source>
</evidence>
<keyword evidence="5 10" id="KW-0812">Transmembrane</keyword>
<keyword evidence="4" id="KW-0997">Cell inner membrane</keyword>
<comment type="subunit">
    <text evidence="10">Forms a complex with SecF. Part of the essential Sec protein translocation apparatus which comprises SecA, SecYEG and auxiliary proteins SecDF-YajC and YidC.</text>
</comment>
<dbReference type="Proteomes" id="UP000537592">
    <property type="component" value="Unassembled WGS sequence"/>
</dbReference>
<dbReference type="PRINTS" id="PR00702">
    <property type="entry name" value="ACRIFLAVINRP"/>
</dbReference>